<evidence type="ECO:0000313" key="1">
    <source>
        <dbReference type="EMBL" id="CAF1433747.1"/>
    </source>
</evidence>
<dbReference type="AlphaFoldDB" id="A0A819QJB1"/>
<organism evidence="2 3">
    <name type="scientific">Rotaria sordida</name>
    <dbReference type="NCBI Taxonomy" id="392033"/>
    <lineage>
        <taxon>Eukaryota</taxon>
        <taxon>Metazoa</taxon>
        <taxon>Spiralia</taxon>
        <taxon>Gnathifera</taxon>
        <taxon>Rotifera</taxon>
        <taxon>Eurotatoria</taxon>
        <taxon>Bdelloidea</taxon>
        <taxon>Philodinida</taxon>
        <taxon>Philodinidae</taxon>
        <taxon>Rotaria</taxon>
    </lineage>
</organism>
<protein>
    <submittedName>
        <fullName evidence="2">Uncharacterized protein</fullName>
    </submittedName>
</protein>
<dbReference type="EMBL" id="CAJOBE010007288">
    <property type="protein sequence ID" value="CAF4031887.1"/>
    <property type="molecule type" value="Genomic_DNA"/>
</dbReference>
<dbReference type="Gene3D" id="2.120.10.30">
    <property type="entry name" value="TolB, C-terminal domain"/>
    <property type="match status" value="1"/>
</dbReference>
<sequence length="97" mass="10678">MVIIHILIEGKKSSAAKSNIHKNISWEQNGFTVTGNDGVGNRINQLSDPFGISIDHDQTIYVVDSENYRIMGWKLDVTSGKIVAGNGDYGNETNQLK</sequence>
<evidence type="ECO:0000313" key="2">
    <source>
        <dbReference type="EMBL" id="CAF4031887.1"/>
    </source>
</evidence>
<accession>A0A819QJB1</accession>
<name>A0A819QJB1_9BILA</name>
<reference evidence="2" key="1">
    <citation type="submission" date="2021-02" db="EMBL/GenBank/DDBJ databases">
        <authorList>
            <person name="Nowell W R."/>
        </authorList>
    </citation>
    <scope>NUCLEOTIDE SEQUENCE</scope>
</reference>
<evidence type="ECO:0000313" key="3">
    <source>
        <dbReference type="Proteomes" id="UP000663874"/>
    </source>
</evidence>
<dbReference type="SUPFAM" id="SSF63829">
    <property type="entry name" value="Calcium-dependent phosphotriesterase"/>
    <property type="match status" value="1"/>
</dbReference>
<dbReference type="Proteomes" id="UP000663874">
    <property type="component" value="Unassembled WGS sequence"/>
</dbReference>
<dbReference type="Proteomes" id="UP000663889">
    <property type="component" value="Unassembled WGS sequence"/>
</dbReference>
<proteinExistence type="predicted"/>
<dbReference type="InterPro" id="IPR011042">
    <property type="entry name" value="6-blade_b-propeller_TolB-like"/>
</dbReference>
<dbReference type="EMBL" id="CAJNOU010004255">
    <property type="protein sequence ID" value="CAF1433747.1"/>
    <property type="molecule type" value="Genomic_DNA"/>
</dbReference>
<gene>
    <name evidence="2" type="ORF">FNK824_LOCUS27689</name>
    <name evidence="1" type="ORF">SEV965_LOCUS32883</name>
</gene>
<comment type="caution">
    <text evidence="2">The sequence shown here is derived from an EMBL/GenBank/DDBJ whole genome shotgun (WGS) entry which is preliminary data.</text>
</comment>